<dbReference type="AlphaFoldDB" id="A0A6H0Y5L5"/>
<dbReference type="Proteomes" id="UP000503462">
    <property type="component" value="Chromosome 5"/>
</dbReference>
<dbReference type="OrthoDB" id="27601at2759"/>
<dbReference type="EMBL" id="CP051143">
    <property type="protein sequence ID" value="QIX02221.1"/>
    <property type="molecule type" value="Genomic_DNA"/>
</dbReference>
<name>A0A6H0Y5L5_9PEZI</name>
<dbReference type="SUPFAM" id="SSF51713">
    <property type="entry name" value="tRNA-guanine transglycosylase"/>
    <property type="match status" value="1"/>
</dbReference>
<gene>
    <name evidence="1" type="ORF">AMS68_007738</name>
</gene>
<dbReference type="Gene3D" id="3.20.20.105">
    <property type="entry name" value="Queuine tRNA-ribosyltransferase-like"/>
    <property type="match status" value="1"/>
</dbReference>
<dbReference type="GO" id="GO:0006400">
    <property type="term" value="P:tRNA modification"/>
    <property type="evidence" value="ECO:0007669"/>
    <property type="project" value="InterPro"/>
</dbReference>
<sequence>MDDIAGHPPDDPDFALAAHAEYSIWTLQCWEDVTVAAMDEMQDSFTVVKAAREGTPRLVSLALPGRTPINTPHYLANTSRGVVPHLTQDNLSSSTSIAGIYASLEDS</sequence>
<keyword evidence="2" id="KW-1185">Reference proteome</keyword>
<evidence type="ECO:0000313" key="1">
    <source>
        <dbReference type="EMBL" id="QIX02221.1"/>
    </source>
</evidence>
<reference evidence="1 2" key="1">
    <citation type="journal article" date="2016" name="Sci. Rep.">
        <title>Peltaster fructicola genome reveals evolution from an invasive phytopathogen to an ectophytic parasite.</title>
        <authorList>
            <person name="Xu C."/>
            <person name="Chen H."/>
            <person name="Gleason M.L."/>
            <person name="Xu J.R."/>
            <person name="Liu H."/>
            <person name="Zhang R."/>
            <person name="Sun G."/>
        </authorList>
    </citation>
    <scope>NUCLEOTIDE SEQUENCE [LARGE SCALE GENOMIC DNA]</scope>
    <source>
        <strain evidence="1 2">LNHT1506</strain>
    </source>
</reference>
<protein>
    <submittedName>
        <fullName evidence="1">Uncharacterized protein</fullName>
    </submittedName>
</protein>
<proteinExistence type="predicted"/>
<dbReference type="InterPro" id="IPR036511">
    <property type="entry name" value="TGT-like_sf"/>
</dbReference>
<accession>A0A6H0Y5L5</accession>
<evidence type="ECO:0000313" key="2">
    <source>
        <dbReference type="Proteomes" id="UP000503462"/>
    </source>
</evidence>
<organism evidence="1 2">
    <name type="scientific">Peltaster fructicola</name>
    <dbReference type="NCBI Taxonomy" id="286661"/>
    <lineage>
        <taxon>Eukaryota</taxon>
        <taxon>Fungi</taxon>
        <taxon>Dikarya</taxon>
        <taxon>Ascomycota</taxon>
        <taxon>Pezizomycotina</taxon>
        <taxon>Dothideomycetes</taxon>
        <taxon>Dothideomycetes incertae sedis</taxon>
        <taxon>Peltaster</taxon>
    </lineage>
</organism>